<comment type="caution">
    <text evidence="5">The sequence shown here is derived from an EMBL/GenBank/DDBJ whole genome shotgun (WGS) entry which is preliminary data.</text>
</comment>
<dbReference type="GO" id="GO:0003700">
    <property type="term" value="F:DNA-binding transcription factor activity"/>
    <property type="evidence" value="ECO:0007669"/>
    <property type="project" value="InterPro"/>
</dbReference>
<evidence type="ECO:0000256" key="2">
    <source>
        <dbReference type="ARBA" id="ARBA00023125"/>
    </source>
</evidence>
<dbReference type="InterPro" id="IPR018062">
    <property type="entry name" value="HTH_AraC-typ_CS"/>
</dbReference>
<gene>
    <name evidence="5" type="ORF">CLV25_10635</name>
</gene>
<dbReference type="InterPro" id="IPR028082">
    <property type="entry name" value="Peripla_BP_I"/>
</dbReference>
<evidence type="ECO:0000256" key="3">
    <source>
        <dbReference type="ARBA" id="ARBA00023163"/>
    </source>
</evidence>
<keyword evidence="1" id="KW-0805">Transcription regulation</keyword>
<dbReference type="PROSITE" id="PS00041">
    <property type="entry name" value="HTH_ARAC_FAMILY_1"/>
    <property type="match status" value="1"/>
</dbReference>
<dbReference type="SMART" id="SM00342">
    <property type="entry name" value="HTH_ARAC"/>
    <property type="match status" value="1"/>
</dbReference>
<evidence type="ECO:0000259" key="4">
    <source>
        <dbReference type="PROSITE" id="PS01124"/>
    </source>
</evidence>
<keyword evidence="2" id="KW-0238">DNA-binding</keyword>
<dbReference type="Gene3D" id="1.10.10.60">
    <property type="entry name" value="Homeodomain-like"/>
    <property type="match status" value="1"/>
</dbReference>
<dbReference type="Pfam" id="PF22177">
    <property type="entry name" value="PBP1_XylR"/>
    <property type="match status" value="1"/>
</dbReference>
<dbReference type="InterPro" id="IPR009057">
    <property type="entry name" value="Homeodomain-like_sf"/>
</dbReference>
<reference evidence="5 6" key="1">
    <citation type="submission" date="2019-03" db="EMBL/GenBank/DDBJ databases">
        <title>Genomic Encyclopedia of Archaeal and Bacterial Type Strains, Phase II (KMG-II): from individual species to whole genera.</title>
        <authorList>
            <person name="Goeker M."/>
        </authorList>
    </citation>
    <scope>NUCLEOTIDE SEQUENCE [LARGE SCALE GENOMIC DNA]</scope>
    <source>
        <strain evidence="5 6">RL-C</strain>
    </source>
</reference>
<dbReference type="Pfam" id="PF13377">
    <property type="entry name" value="Peripla_BP_3"/>
    <property type="match status" value="1"/>
</dbReference>
<accession>A0A4R2EIH4</accession>
<dbReference type="Proteomes" id="UP000294830">
    <property type="component" value="Unassembled WGS sequence"/>
</dbReference>
<dbReference type="PANTHER" id="PTHR30146">
    <property type="entry name" value="LACI-RELATED TRANSCRIPTIONAL REPRESSOR"/>
    <property type="match status" value="1"/>
</dbReference>
<dbReference type="OrthoDB" id="9797097at2"/>
<dbReference type="PROSITE" id="PS01124">
    <property type="entry name" value="HTH_ARAC_FAMILY_2"/>
    <property type="match status" value="1"/>
</dbReference>
<dbReference type="InterPro" id="IPR046335">
    <property type="entry name" value="LacI/GalR-like_sensor"/>
</dbReference>
<dbReference type="Pfam" id="PF12833">
    <property type="entry name" value="HTH_18"/>
    <property type="match status" value="1"/>
</dbReference>
<evidence type="ECO:0000313" key="6">
    <source>
        <dbReference type="Proteomes" id="UP000294830"/>
    </source>
</evidence>
<proteinExistence type="predicted"/>
<organism evidence="5 6">
    <name type="scientific">Acetobacteroides hydrogenigenes</name>
    <dbReference type="NCBI Taxonomy" id="979970"/>
    <lineage>
        <taxon>Bacteria</taxon>
        <taxon>Pseudomonadati</taxon>
        <taxon>Bacteroidota</taxon>
        <taxon>Bacteroidia</taxon>
        <taxon>Bacteroidales</taxon>
        <taxon>Rikenellaceae</taxon>
        <taxon>Acetobacteroides</taxon>
    </lineage>
</organism>
<keyword evidence="6" id="KW-1185">Reference proteome</keyword>
<dbReference type="SUPFAM" id="SSF46689">
    <property type="entry name" value="Homeodomain-like"/>
    <property type="match status" value="1"/>
</dbReference>
<dbReference type="CDD" id="cd01543">
    <property type="entry name" value="PBP1_XylR"/>
    <property type="match status" value="1"/>
</dbReference>
<dbReference type="AlphaFoldDB" id="A0A4R2EIH4"/>
<dbReference type="PANTHER" id="PTHR30146:SF24">
    <property type="entry name" value="XYLOSE OPERON REGULATORY PROTEIN"/>
    <property type="match status" value="1"/>
</dbReference>
<dbReference type="EMBL" id="SLWB01000006">
    <property type="protein sequence ID" value="TCN68453.1"/>
    <property type="molecule type" value="Genomic_DNA"/>
</dbReference>
<dbReference type="SUPFAM" id="SSF53822">
    <property type="entry name" value="Periplasmic binding protein-like I"/>
    <property type="match status" value="1"/>
</dbReference>
<keyword evidence="3" id="KW-0804">Transcription</keyword>
<feature type="domain" description="HTH araC/xylS-type" evidence="4">
    <location>
        <begin position="283"/>
        <end position="382"/>
    </location>
</feature>
<dbReference type="GO" id="GO:0000976">
    <property type="term" value="F:transcription cis-regulatory region binding"/>
    <property type="evidence" value="ECO:0007669"/>
    <property type="project" value="TreeGrafter"/>
</dbReference>
<evidence type="ECO:0000256" key="1">
    <source>
        <dbReference type="ARBA" id="ARBA00023015"/>
    </source>
</evidence>
<dbReference type="RefSeq" id="WP_131839042.1">
    <property type="nucleotide sequence ID" value="NZ_SLWB01000006.1"/>
</dbReference>
<name>A0A4R2EIH4_9BACT</name>
<evidence type="ECO:0000313" key="5">
    <source>
        <dbReference type="EMBL" id="TCN68453.1"/>
    </source>
</evidence>
<dbReference type="InterPro" id="IPR054031">
    <property type="entry name" value="XylR_PBP1"/>
</dbReference>
<dbReference type="InterPro" id="IPR018060">
    <property type="entry name" value="HTH_AraC"/>
</dbReference>
<dbReference type="Gene3D" id="3.40.50.2300">
    <property type="match status" value="2"/>
</dbReference>
<sequence length="384" mass="44599">MKKYRVALFFDLSRQYDRDVIQGILNFSNEIQKWEFFYEAPHYLEKEETKRQIKKIIRWQPDGIIARGNPGWEKLLSLKKPIIISPHYERIAGVTNIYCENEMIGEMVASEFIHKGFRNFSFFGDSHFYWSTERQIAFERAIKGDENRNYVPIPNEIASLHWEDRPAALAKWLADQKLPLAIMAASDEYSQLLVEAIHIANLKIPSDVSIIGVDNDRFICELSNPTLSSVDQDAERSGYLSAKTLHQMMLSNSLIADPIISYPRMIVRRKSSDEYAIADENVHNAITFIKKNAPKRDITVEEVVNATRLSRRSLELRFDSLLNQTIHDFICMVRIENVCNLLDNSEKTIKEIAFHLNFNSVENLSRLFKRVMGCTPSEFRKNKK</sequence>
<protein>
    <submittedName>
        <fullName evidence="5">LacI family transcriptional regulator</fullName>
    </submittedName>
</protein>